<protein>
    <submittedName>
        <fullName evidence="9">Carboxypeptidase regulatory-like domain-containing protein</fullName>
    </submittedName>
</protein>
<keyword evidence="9" id="KW-0121">Carboxypeptidase</keyword>
<dbReference type="PANTHER" id="PTHR30069:SF46">
    <property type="entry name" value="OAR PROTEIN"/>
    <property type="match status" value="1"/>
</dbReference>
<dbReference type="InterPro" id="IPR036942">
    <property type="entry name" value="Beta-barrel_TonB_sf"/>
</dbReference>
<feature type="chain" id="PRO_5011475576" evidence="7">
    <location>
        <begin position="24"/>
        <end position="1091"/>
    </location>
</feature>
<evidence type="ECO:0000256" key="2">
    <source>
        <dbReference type="ARBA" id="ARBA00022448"/>
    </source>
</evidence>
<dbReference type="STRING" id="1003.SAMN04488541_101634"/>
<keyword evidence="9" id="KW-0378">Hydrolase</keyword>
<evidence type="ECO:0000256" key="1">
    <source>
        <dbReference type="ARBA" id="ARBA00004571"/>
    </source>
</evidence>
<evidence type="ECO:0000256" key="7">
    <source>
        <dbReference type="SAM" id="SignalP"/>
    </source>
</evidence>
<dbReference type="Gene3D" id="2.40.170.20">
    <property type="entry name" value="TonB-dependent receptor, beta-barrel domain"/>
    <property type="match status" value="1"/>
</dbReference>
<dbReference type="OrthoDB" id="9768147at2"/>
<dbReference type="GO" id="GO:0044718">
    <property type="term" value="P:siderophore transmembrane transport"/>
    <property type="evidence" value="ECO:0007669"/>
    <property type="project" value="TreeGrafter"/>
</dbReference>
<dbReference type="GO" id="GO:0009279">
    <property type="term" value="C:cell outer membrane"/>
    <property type="evidence" value="ECO:0007669"/>
    <property type="project" value="UniProtKB-SubCell"/>
</dbReference>
<dbReference type="AlphaFoldDB" id="A0A1I2G277"/>
<dbReference type="InterPro" id="IPR039426">
    <property type="entry name" value="TonB-dep_rcpt-like"/>
</dbReference>
<dbReference type="Pfam" id="PF13620">
    <property type="entry name" value="CarboxypepD_reg"/>
    <property type="match status" value="1"/>
</dbReference>
<evidence type="ECO:0000259" key="8">
    <source>
        <dbReference type="Pfam" id="PF25183"/>
    </source>
</evidence>
<keyword evidence="7" id="KW-0732">Signal</keyword>
<keyword evidence="3" id="KW-1134">Transmembrane beta strand</keyword>
<evidence type="ECO:0000256" key="3">
    <source>
        <dbReference type="ARBA" id="ARBA00022452"/>
    </source>
</evidence>
<dbReference type="Proteomes" id="UP000199513">
    <property type="component" value="Unassembled WGS sequence"/>
</dbReference>
<keyword evidence="4" id="KW-0812">Transmembrane</keyword>
<dbReference type="RefSeq" id="WP_091544819.1">
    <property type="nucleotide sequence ID" value="NZ_FONY01000016.1"/>
</dbReference>
<dbReference type="Pfam" id="PF25183">
    <property type="entry name" value="OMP_b-brl_4"/>
    <property type="match status" value="1"/>
</dbReference>
<keyword evidence="9" id="KW-0645">Protease</keyword>
<comment type="subcellular location">
    <subcellularLocation>
        <location evidence="1">Cell outer membrane</location>
        <topology evidence="1">Multi-pass membrane protein</topology>
    </subcellularLocation>
</comment>
<keyword evidence="2" id="KW-0813">Transport</keyword>
<dbReference type="GO" id="GO:0004180">
    <property type="term" value="F:carboxypeptidase activity"/>
    <property type="evidence" value="ECO:0007669"/>
    <property type="project" value="UniProtKB-KW"/>
</dbReference>
<dbReference type="SUPFAM" id="SSF49464">
    <property type="entry name" value="Carboxypeptidase regulatory domain-like"/>
    <property type="match status" value="1"/>
</dbReference>
<evidence type="ECO:0000256" key="4">
    <source>
        <dbReference type="ARBA" id="ARBA00022692"/>
    </source>
</evidence>
<proteinExistence type="predicted"/>
<dbReference type="GO" id="GO:0015344">
    <property type="term" value="F:siderophore uptake transmembrane transporter activity"/>
    <property type="evidence" value="ECO:0007669"/>
    <property type="project" value="TreeGrafter"/>
</dbReference>
<dbReference type="SUPFAM" id="SSF56935">
    <property type="entry name" value="Porins"/>
    <property type="match status" value="1"/>
</dbReference>
<evidence type="ECO:0000313" key="10">
    <source>
        <dbReference type="Proteomes" id="UP000199513"/>
    </source>
</evidence>
<dbReference type="PANTHER" id="PTHR30069">
    <property type="entry name" value="TONB-DEPENDENT OUTER MEMBRANE RECEPTOR"/>
    <property type="match status" value="1"/>
</dbReference>
<feature type="signal peptide" evidence="7">
    <location>
        <begin position="1"/>
        <end position="23"/>
    </location>
</feature>
<feature type="domain" description="TonB-dependent transporter Oar-like beta-barrel" evidence="8">
    <location>
        <begin position="238"/>
        <end position="1024"/>
    </location>
</feature>
<keyword evidence="6" id="KW-0998">Cell outer membrane</keyword>
<dbReference type="EMBL" id="FONY01000016">
    <property type="protein sequence ID" value="SFF11107.1"/>
    <property type="molecule type" value="Genomic_DNA"/>
</dbReference>
<evidence type="ECO:0000256" key="6">
    <source>
        <dbReference type="ARBA" id="ARBA00023237"/>
    </source>
</evidence>
<gene>
    <name evidence="9" type="ORF">SAMN04488541_101634</name>
</gene>
<dbReference type="Gene3D" id="2.60.40.1120">
    <property type="entry name" value="Carboxypeptidase-like, regulatory domain"/>
    <property type="match status" value="1"/>
</dbReference>
<keyword evidence="5" id="KW-0472">Membrane</keyword>
<accession>A0A1I2G277</accession>
<keyword evidence="10" id="KW-1185">Reference proteome</keyword>
<sequence>MKKLILVFISILLAVAVQQNTYAQGVTTSSMTGSIKDDKGEGLPGANVVAIHLPSGTRYGTSTQLDGRYNIPGMRTGGPYKVTVSFVGYKEQSKENIYLALGVASEISFVMLEDGKELSEVIITAERSSVFGADRTGAATNIANEQINRLPTISRSFADFTRLTPQAASGGFAGRNSRFNNITIDGALFNNAFGLSGTVGGQTSAQPISLDAIEEIQVNIAPYDVRQGAFTGGGVNAVTRSGTNEFSGSIFNYSRNENFLGTKVGDVTVTNQDLSVRQTGFRLGGPIIKNKLFFFINGEQERNSRPATNFIASRPGLSGTNVSQASAADLDALSAFLRERYNYNTGPYENFNLRTNSDKVLVRLDWNISDKHKFSLKYNYLKSFADINPSNSGALPNGRNPSNTNMPFFASYYIINNNLNSFIAELNSRFSNNVSNTFIAGYSAFRDFRESPGGVFPLVDIGNGSGQAFTSFGYEPFSANNLLNTDVYQISDNLSIYKGKHTITLGTYNEFYKFTNGFAPAFFGRYQFASLQSFYDNVNGVAGANPTQYEIRYSAVPGVEFPFAKFSALQLGFFAQDQYTVSDKFNVTFGLRADIPIILPENLNQNPDLNNRTFRDGIKIDVSKVQKTTALWSPRVGFNWDVFGNQQTQVRGGTGIFTGRVPYVWISNQISNTGNLFGSIFVTNPAQLAQYRFNPDVNAYRPSGAASPNYNIAYTQENFKFPQVWRTNIGIDQQLPWGIVGTLDIMYTKDINAVYFQNVNLPNSTLNANGADNRPIFFTRNTAGNLVATNRIHSNISDAILLANTRLGYSFNTTVQLKKNFGKDLFAMIAYSYTDAKSVNDGGSIAQSSWRDRFISGDPNANVLANADALIPHRFIASISYRKEYLKSMATTVSIFFEASSGRNFSYTYAGDMNGDGSGGGGNDLIYVPRNQSEIRLLDITGAAAGGTGQVYTADQQWADLDRFINQDKYLSSRRGQYAERNGAYTPGVTKMDLSIKQDFFVNVAGKRNTIQLSFDIFNFTNFLNKNWGIERFPIRSAPLTFVGYTSDATPQFRFNYLNAATRTPLTESFQNGVGLGSRYVAQFGIRYIFN</sequence>
<reference evidence="9 10" key="1">
    <citation type="submission" date="2016-10" db="EMBL/GenBank/DDBJ databases">
        <authorList>
            <person name="de Groot N.N."/>
        </authorList>
    </citation>
    <scope>NUCLEOTIDE SEQUENCE [LARGE SCALE GENOMIC DNA]</scope>
    <source>
        <strain>GEY</strain>
        <strain evidence="10">DSM 9560</strain>
    </source>
</reference>
<name>A0A1I2G277_9BACT</name>
<evidence type="ECO:0000256" key="5">
    <source>
        <dbReference type="ARBA" id="ARBA00023136"/>
    </source>
</evidence>
<dbReference type="InterPro" id="IPR037066">
    <property type="entry name" value="Plug_dom_sf"/>
</dbReference>
<organism evidence="9 10">
    <name type="scientific">Thermoflexibacter ruber</name>
    <dbReference type="NCBI Taxonomy" id="1003"/>
    <lineage>
        <taxon>Bacteria</taxon>
        <taxon>Pseudomonadati</taxon>
        <taxon>Bacteroidota</taxon>
        <taxon>Cytophagia</taxon>
        <taxon>Cytophagales</taxon>
        <taxon>Thermoflexibacteraceae</taxon>
        <taxon>Thermoflexibacter</taxon>
    </lineage>
</organism>
<dbReference type="InterPro" id="IPR057601">
    <property type="entry name" value="Oar-like_b-barrel"/>
</dbReference>
<dbReference type="Gene3D" id="2.170.130.10">
    <property type="entry name" value="TonB-dependent receptor, plug domain"/>
    <property type="match status" value="1"/>
</dbReference>
<evidence type="ECO:0000313" key="9">
    <source>
        <dbReference type="EMBL" id="SFF11107.1"/>
    </source>
</evidence>
<dbReference type="InterPro" id="IPR008969">
    <property type="entry name" value="CarboxyPept-like_regulatory"/>
</dbReference>